<dbReference type="GO" id="GO:0070125">
    <property type="term" value="P:mitochondrial translational elongation"/>
    <property type="evidence" value="ECO:0007669"/>
    <property type="project" value="TreeGrafter"/>
</dbReference>
<dbReference type="PROSITE" id="PS01127">
    <property type="entry name" value="EF_TS_2"/>
    <property type="match status" value="1"/>
</dbReference>
<sequence length="304" mass="33916">MGAFRFFYSSARTHEMAKNALAALRKKTGYTFANCRKALEMHNNDPAKAEDWLREQAKALGWNAAMKVQSRRATQGLIGVAINNKKVAMVELNCETDFVSRNEKFKEMVDLVTSVCLKYPVLNPGEDTKEVNLNGEELAKLKIGNETLADHMAVLISGIGENMLLRRAYCYETQRNDINLAVSVHPPCSNSSVLHGKYAAFIVYQRNASNGEDTDGVSNEICKHIIGMNPTKIGDYETDEPCKNASEEPALIHQEFLSDESKTVGDFLKESGIKLLTFQRFECGEEEANKTSNESNEKETEAKT</sequence>
<organism evidence="7 8">
    <name type="scientific">Polyplax serrata</name>
    <name type="common">Common mouse louse</name>
    <dbReference type="NCBI Taxonomy" id="468196"/>
    <lineage>
        <taxon>Eukaryota</taxon>
        <taxon>Metazoa</taxon>
        <taxon>Ecdysozoa</taxon>
        <taxon>Arthropoda</taxon>
        <taxon>Hexapoda</taxon>
        <taxon>Insecta</taxon>
        <taxon>Pterygota</taxon>
        <taxon>Neoptera</taxon>
        <taxon>Paraneoptera</taxon>
        <taxon>Psocodea</taxon>
        <taxon>Troctomorpha</taxon>
        <taxon>Phthiraptera</taxon>
        <taxon>Anoplura</taxon>
        <taxon>Polyplacidae</taxon>
        <taxon>Polyplax</taxon>
    </lineage>
</organism>
<dbReference type="InterPro" id="IPR018101">
    <property type="entry name" value="Transl_elong_Ts_CS"/>
</dbReference>
<name>A0AAN8P7I9_POLSC</name>
<dbReference type="Proteomes" id="UP001372834">
    <property type="component" value="Unassembled WGS sequence"/>
</dbReference>
<dbReference type="SUPFAM" id="SSF46934">
    <property type="entry name" value="UBA-like"/>
    <property type="match status" value="1"/>
</dbReference>
<protein>
    <recommendedName>
        <fullName evidence="4">Elongation factor Ts, mitochondrial</fullName>
        <shortName evidence="4">EF-Ts</shortName>
        <shortName evidence="4">EF-TsMt</shortName>
    </recommendedName>
</protein>
<dbReference type="GO" id="GO:0005739">
    <property type="term" value="C:mitochondrion"/>
    <property type="evidence" value="ECO:0007669"/>
    <property type="project" value="UniProtKB-SubCell"/>
</dbReference>
<dbReference type="EMBL" id="JAWJWE010000038">
    <property type="protein sequence ID" value="KAK6623319.1"/>
    <property type="molecule type" value="Genomic_DNA"/>
</dbReference>
<evidence type="ECO:0000313" key="7">
    <source>
        <dbReference type="EMBL" id="KAK6623319.1"/>
    </source>
</evidence>
<dbReference type="Gene3D" id="1.10.8.10">
    <property type="entry name" value="DNA helicase RuvA subunit, C-terminal domain"/>
    <property type="match status" value="1"/>
</dbReference>
<dbReference type="Pfam" id="PF25025">
    <property type="entry name" value="EF-Ts_N"/>
    <property type="match status" value="1"/>
</dbReference>
<keyword evidence="4" id="KW-0496">Mitochondrion</keyword>
<dbReference type="InterPro" id="IPR014039">
    <property type="entry name" value="Transl_elong_EFTs/EF1B_dimer"/>
</dbReference>
<evidence type="ECO:0000256" key="5">
    <source>
        <dbReference type="SAM" id="MobiDB-lite"/>
    </source>
</evidence>
<dbReference type="GO" id="GO:0003746">
    <property type="term" value="F:translation elongation factor activity"/>
    <property type="evidence" value="ECO:0007669"/>
    <property type="project" value="UniProtKB-UniRule"/>
</dbReference>
<keyword evidence="3 4" id="KW-0648">Protein biosynthesis</keyword>
<feature type="domain" description="Translation elongation factor EFTs/EF1B dimerisation" evidence="6">
    <location>
        <begin position="88"/>
        <end position="235"/>
    </location>
</feature>
<dbReference type="AlphaFoldDB" id="A0AAN8P7I9"/>
<keyword evidence="2 4" id="KW-0251">Elongation factor</keyword>
<dbReference type="PANTHER" id="PTHR11741:SF0">
    <property type="entry name" value="ELONGATION FACTOR TS, MITOCHONDRIAL"/>
    <property type="match status" value="1"/>
</dbReference>
<feature type="compositionally biased region" description="Basic and acidic residues" evidence="5">
    <location>
        <begin position="295"/>
        <end position="304"/>
    </location>
</feature>
<dbReference type="Pfam" id="PF00889">
    <property type="entry name" value="EF_TS"/>
    <property type="match status" value="1"/>
</dbReference>
<reference evidence="7 8" key="1">
    <citation type="submission" date="2023-10" db="EMBL/GenBank/DDBJ databases">
        <title>Genomes of two closely related lineages of the louse Polyplax serrata with different host specificities.</title>
        <authorList>
            <person name="Martinu J."/>
            <person name="Tarabai H."/>
            <person name="Stefka J."/>
            <person name="Hypsa V."/>
        </authorList>
    </citation>
    <scope>NUCLEOTIDE SEQUENCE [LARGE SCALE GENOMIC DNA]</scope>
    <source>
        <strain evidence="7">HR10_N</strain>
    </source>
</reference>
<accession>A0AAN8P7I9</accession>
<evidence type="ECO:0000313" key="8">
    <source>
        <dbReference type="Proteomes" id="UP001372834"/>
    </source>
</evidence>
<dbReference type="InterPro" id="IPR036402">
    <property type="entry name" value="EF-Ts_dimer_sf"/>
</dbReference>
<dbReference type="PANTHER" id="PTHR11741">
    <property type="entry name" value="ELONGATION FACTOR TS"/>
    <property type="match status" value="1"/>
</dbReference>
<dbReference type="InterPro" id="IPR009060">
    <property type="entry name" value="UBA-like_sf"/>
</dbReference>
<comment type="similarity">
    <text evidence="1 4">Belongs to the EF-Ts family.</text>
</comment>
<proteinExistence type="inferred from homology"/>
<dbReference type="Gene3D" id="3.30.479.20">
    <property type="entry name" value="Elongation factor Ts, dimerisation domain"/>
    <property type="match status" value="2"/>
</dbReference>
<comment type="function">
    <text evidence="4">Associates with the EF-Tu.GDP complex and induces the exchange of GDP to GTP. It remains bound to the aminoacyl-tRNA.EF-Tu.GTP complex up to the GTP hydrolysis stage on the ribosome.</text>
</comment>
<comment type="caution">
    <text evidence="7">The sequence shown here is derived from an EMBL/GenBank/DDBJ whole genome shotgun (WGS) entry which is preliminary data.</text>
</comment>
<feature type="region of interest" description="Disordered" evidence="5">
    <location>
        <begin position="285"/>
        <end position="304"/>
    </location>
</feature>
<evidence type="ECO:0000256" key="3">
    <source>
        <dbReference type="ARBA" id="ARBA00022917"/>
    </source>
</evidence>
<dbReference type="CDD" id="cd14275">
    <property type="entry name" value="UBA_EF-Ts"/>
    <property type="match status" value="1"/>
</dbReference>
<evidence type="ECO:0000256" key="2">
    <source>
        <dbReference type="ARBA" id="ARBA00022768"/>
    </source>
</evidence>
<gene>
    <name evidence="7" type="ORF">RUM43_009171</name>
</gene>
<comment type="subcellular location">
    <subcellularLocation>
        <location evidence="4">Mitochondrion</location>
    </subcellularLocation>
</comment>
<evidence type="ECO:0000256" key="4">
    <source>
        <dbReference type="HAMAP-Rule" id="MF_03135"/>
    </source>
</evidence>
<evidence type="ECO:0000259" key="6">
    <source>
        <dbReference type="Pfam" id="PF00889"/>
    </source>
</evidence>
<evidence type="ECO:0000256" key="1">
    <source>
        <dbReference type="ARBA" id="ARBA00005532"/>
    </source>
</evidence>
<dbReference type="HAMAP" id="MF_00050">
    <property type="entry name" value="EF_Ts"/>
    <property type="match status" value="1"/>
</dbReference>
<dbReference type="InterPro" id="IPR001816">
    <property type="entry name" value="Transl_elong_EFTs/EF1B"/>
</dbReference>
<dbReference type="SUPFAM" id="SSF54713">
    <property type="entry name" value="Elongation factor Ts (EF-Ts), dimerisation domain"/>
    <property type="match status" value="1"/>
</dbReference>